<dbReference type="GO" id="GO:0003677">
    <property type="term" value="F:DNA binding"/>
    <property type="evidence" value="ECO:0007669"/>
    <property type="project" value="UniProtKB-KW"/>
</dbReference>
<dbReference type="RefSeq" id="WP_197061136.1">
    <property type="nucleotide sequence ID" value="NZ_JQEC01000002.1"/>
</dbReference>
<dbReference type="Gene3D" id="1.10.10.10">
    <property type="entry name" value="Winged helix-like DNA-binding domain superfamily/Winged helix DNA-binding domain"/>
    <property type="match status" value="1"/>
</dbReference>
<dbReference type="PANTHER" id="PTHR33164">
    <property type="entry name" value="TRANSCRIPTIONAL REGULATOR, MARR FAMILY"/>
    <property type="match status" value="1"/>
</dbReference>
<keyword evidence="2" id="KW-0238">DNA-binding</keyword>
<dbReference type="Proteomes" id="UP000029868">
    <property type="component" value="Unassembled WGS sequence"/>
</dbReference>
<dbReference type="AlphaFoldDB" id="A0A099L543"/>
<dbReference type="GO" id="GO:0003700">
    <property type="term" value="F:DNA-binding transcription factor activity"/>
    <property type="evidence" value="ECO:0007669"/>
    <property type="project" value="InterPro"/>
</dbReference>
<evidence type="ECO:0000256" key="1">
    <source>
        <dbReference type="ARBA" id="ARBA00023015"/>
    </source>
</evidence>
<proteinExistence type="predicted"/>
<dbReference type="PRINTS" id="PR00598">
    <property type="entry name" value="HTHMARR"/>
</dbReference>
<sequence>MHTNIAISFLKTAQWLNSEVSRQLEPLDLTAQQLKVLSIVALSENKQATVNEIKAQMFDPMSNVSRLLNKLMGKQLIIKVRNQEDQRLVHIKITKLGIESMCAGKKLMDQGLSAVGKLQDDELELLAKLISKIRS</sequence>
<dbReference type="PATRIC" id="fig|28229.3.peg.285"/>
<dbReference type="InterPro" id="IPR036390">
    <property type="entry name" value="WH_DNA-bd_sf"/>
</dbReference>
<dbReference type="SUPFAM" id="SSF46785">
    <property type="entry name" value="Winged helix' DNA-binding domain"/>
    <property type="match status" value="1"/>
</dbReference>
<evidence type="ECO:0000256" key="2">
    <source>
        <dbReference type="ARBA" id="ARBA00023125"/>
    </source>
</evidence>
<feature type="domain" description="HTH marR-type" evidence="4">
    <location>
        <begin position="2"/>
        <end position="135"/>
    </location>
</feature>
<evidence type="ECO:0000256" key="3">
    <source>
        <dbReference type="ARBA" id="ARBA00023163"/>
    </source>
</evidence>
<dbReference type="GO" id="GO:0006950">
    <property type="term" value="P:response to stress"/>
    <property type="evidence" value="ECO:0007669"/>
    <property type="project" value="TreeGrafter"/>
</dbReference>
<dbReference type="Pfam" id="PF22381">
    <property type="entry name" value="Staph_reg_Sar_Rot"/>
    <property type="match status" value="1"/>
</dbReference>
<dbReference type="EMBL" id="JQEC01000002">
    <property type="protein sequence ID" value="KGJ97540.1"/>
    <property type="molecule type" value="Genomic_DNA"/>
</dbReference>
<dbReference type="InterPro" id="IPR055166">
    <property type="entry name" value="Transc_reg_Sar_Rot_HTH"/>
</dbReference>
<comment type="caution">
    <text evidence="5">The sequence shown here is derived from an EMBL/GenBank/DDBJ whole genome shotgun (WGS) entry which is preliminary data.</text>
</comment>
<dbReference type="SMART" id="SM00347">
    <property type="entry name" value="HTH_MARR"/>
    <property type="match status" value="1"/>
</dbReference>
<dbReference type="PANTHER" id="PTHR33164:SF101">
    <property type="entry name" value="TRANSCRIPTIONAL REPRESSOR MPRA"/>
    <property type="match status" value="1"/>
</dbReference>
<reference evidence="5 6" key="1">
    <citation type="submission" date="2014-08" db="EMBL/GenBank/DDBJ databases">
        <title>Genomic and Phenotypic Diversity of Colwellia psychrerythraea strains from Disparate Marine Basins.</title>
        <authorList>
            <person name="Techtmann S.M."/>
            <person name="Stelling S.C."/>
            <person name="Utturkar S.M."/>
            <person name="Alshibli N."/>
            <person name="Harris A."/>
            <person name="Brown S.D."/>
            <person name="Hazen T.C."/>
        </authorList>
    </citation>
    <scope>NUCLEOTIDE SEQUENCE [LARGE SCALE GENOMIC DNA]</scope>
    <source>
        <strain evidence="5 6">GAB14E</strain>
    </source>
</reference>
<name>A0A099L543_COLPS</name>
<protein>
    <submittedName>
        <fullName evidence="5">Regulatory protein MarR</fullName>
    </submittedName>
</protein>
<keyword evidence="3" id="KW-0804">Transcription</keyword>
<dbReference type="InterPro" id="IPR039422">
    <property type="entry name" value="MarR/SlyA-like"/>
</dbReference>
<evidence type="ECO:0000313" key="6">
    <source>
        <dbReference type="Proteomes" id="UP000029868"/>
    </source>
</evidence>
<organism evidence="5 6">
    <name type="scientific">Colwellia psychrerythraea</name>
    <name type="common">Vibrio psychroerythus</name>
    <dbReference type="NCBI Taxonomy" id="28229"/>
    <lineage>
        <taxon>Bacteria</taxon>
        <taxon>Pseudomonadati</taxon>
        <taxon>Pseudomonadota</taxon>
        <taxon>Gammaproteobacteria</taxon>
        <taxon>Alteromonadales</taxon>
        <taxon>Colwelliaceae</taxon>
        <taxon>Colwellia</taxon>
    </lineage>
</organism>
<keyword evidence="1" id="KW-0805">Transcription regulation</keyword>
<dbReference type="InterPro" id="IPR000835">
    <property type="entry name" value="HTH_MarR-typ"/>
</dbReference>
<accession>A0A099L543</accession>
<gene>
    <name evidence="5" type="ORF">GAB14E_1129</name>
</gene>
<dbReference type="InterPro" id="IPR036388">
    <property type="entry name" value="WH-like_DNA-bd_sf"/>
</dbReference>
<dbReference type="PROSITE" id="PS50995">
    <property type="entry name" value="HTH_MARR_2"/>
    <property type="match status" value="1"/>
</dbReference>
<evidence type="ECO:0000313" key="5">
    <source>
        <dbReference type="EMBL" id="KGJ97540.1"/>
    </source>
</evidence>
<evidence type="ECO:0000259" key="4">
    <source>
        <dbReference type="PROSITE" id="PS50995"/>
    </source>
</evidence>